<name>F4PMU2_CACFS</name>
<evidence type="ECO:0000256" key="1">
    <source>
        <dbReference type="ARBA" id="ARBA00004123"/>
    </source>
</evidence>
<dbReference type="Proteomes" id="UP000007797">
    <property type="component" value="Unassembled WGS sequence"/>
</dbReference>
<dbReference type="GO" id="GO:0071051">
    <property type="term" value="P:poly(A)-dependent snoRNA 3'-end processing"/>
    <property type="evidence" value="ECO:0007669"/>
    <property type="project" value="TreeGrafter"/>
</dbReference>
<dbReference type="InterPro" id="IPR050080">
    <property type="entry name" value="RNase_PH"/>
</dbReference>
<evidence type="ECO:0000313" key="11">
    <source>
        <dbReference type="EMBL" id="EGG23686.1"/>
    </source>
</evidence>
<dbReference type="InterPro" id="IPR036345">
    <property type="entry name" value="ExoRNase_PH_dom2_sf"/>
</dbReference>
<dbReference type="SUPFAM" id="SSF55666">
    <property type="entry name" value="Ribonuclease PH domain 2-like"/>
    <property type="match status" value="1"/>
</dbReference>
<feature type="domain" description="Exoribonuclease phosphorolytic" evidence="10">
    <location>
        <begin position="59"/>
        <end position="187"/>
    </location>
</feature>
<evidence type="ECO:0000256" key="6">
    <source>
        <dbReference type="ARBA" id="ARBA00022835"/>
    </source>
</evidence>
<dbReference type="GO" id="GO:0000176">
    <property type="term" value="C:nuclear exosome (RNase complex)"/>
    <property type="evidence" value="ECO:0007669"/>
    <property type="project" value="TreeGrafter"/>
</dbReference>
<gene>
    <name evidence="11" type="ORF">DFA_05820</name>
</gene>
<dbReference type="GO" id="GO:0005730">
    <property type="term" value="C:nucleolus"/>
    <property type="evidence" value="ECO:0007669"/>
    <property type="project" value="TreeGrafter"/>
</dbReference>
<dbReference type="GO" id="GO:0006364">
    <property type="term" value="P:rRNA processing"/>
    <property type="evidence" value="ECO:0007669"/>
    <property type="project" value="UniProtKB-KW"/>
</dbReference>
<keyword evidence="4" id="KW-0963">Cytoplasm</keyword>
<keyword evidence="7" id="KW-0694">RNA-binding</keyword>
<dbReference type="GeneID" id="14874913"/>
<evidence type="ECO:0000256" key="2">
    <source>
        <dbReference type="ARBA" id="ARBA00004496"/>
    </source>
</evidence>
<dbReference type="CDD" id="cd11371">
    <property type="entry name" value="RNase_PH_MTR3"/>
    <property type="match status" value="1"/>
</dbReference>
<dbReference type="AlphaFoldDB" id="F4PMU2"/>
<sequence>MKIDFRVTNPIATSIPLDYKIYKQQQEQQKQNEQQQTISVPVTTTSEPIKKRTNRSEEQFRQIFMKTGVVSQASGSAYIEIENTKVICSVHGPRASPKTELFESAKFSCELKFASFARPGERIDYMESAKEKDLSINLRQSIIGAIRLEKYPKTVIDVYVMVLNDDGGVLVAAITAASMALADAGVEMYDMVSACSSICIRNQSISNGSNGSGSGNGSSGAAPKVQSSILLDPTLQEEESKDSLGCVVVAKMPSLNEITQIIQTGELSYNNTIDGIDLCIDGCDKIYSIMKQNLISSLEKQVSKKLE</sequence>
<keyword evidence="12" id="KW-1185">Reference proteome</keyword>
<accession>F4PMU2</accession>
<dbReference type="SUPFAM" id="SSF54211">
    <property type="entry name" value="Ribosomal protein S5 domain 2-like"/>
    <property type="match status" value="1"/>
</dbReference>
<dbReference type="GO" id="GO:0016075">
    <property type="term" value="P:rRNA catabolic process"/>
    <property type="evidence" value="ECO:0007669"/>
    <property type="project" value="TreeGrafter"/>
</dbReference>
<organism evidence="11 12">
    <name type="scientific">Cavenderia fasciculata</name>
    <name type="common">Slime mold</name>
    <name type="synonym">Dictyostelium fasciculatum</name>
    <dbReference type="NCBI Taxonomy" id="261658"/>
    <lineage>
        <taxon>Eukaryota</taxon>
        <taxon>Amoebozoa</taxon>
        <taxon>Evosea</taxon>
        <taxon>Eumycetozoa</taxon>
        <taxon>Dictyostelia</taxon>
        <taxon>Acytosteliales</taxon>
        <taxon>Cavenderiaceae</taxon>
        <taxon>Cavenderia</taxon>
    </lineage>
</organism>
<keyword evidence="5" id="KW-0698">rRNA processing</keyword>
<keyword evidence="8" id="KW-0539">Nucleus</keyword>
<dbReference type="RefSeq" id="XP_004361537.1">
    <property type="nucleotide sequence ID" value="XM_004361480.1"/>
</dbReference>
<reference evidence="12" key="1">
    <citation type="journal article" date="2011" name="Genome Res.">
        <title>Phylogeny-wide analysis of social amoeba genomes highlights ancient origins for complex intercellular communication.</title>
        <authorList>
            <person name="Heidel A.J."/>
            <person name="Lawal H.M."/>
            <person name="Felder M."/>
            <person name="Schilde C."/>
            <person name="Helps N.R."/>
            <person name="Tunggal B."/>
            <person name="Rivero F."/>
            <person name="John U."/>
            <person name="Schleicher M."/>
            <person name="Eichinger L."/>
            <person name="Platzer M."/>
            <person name="Noegel A.A."/>
            <person name="Schaap P."/>
            <person name="Gloeckner G."/>
        </authorList>
    </citation>
    <scope>NUCLEOTIDE SEQUENCE [LARGE SCALE GENOMIC DNA]</scope>
    <source>
        <strain evidence="12">SH3</strain>
    </source>
</reference>
<evidence type="ECO:0000256" key="7">
    <source>
        <dbReference type="ARBA" id="ARBA00022884"/>
    </source>
</evidence>
<evidence type="ECO:0000256" key="8">
    <source>
        <dbReference type="ARBA" id="ARBA00023242"/>
    </source>
</evidence>
<evidence type="ECO:0000256" key="4">
    <source>
        <dbReference type="ARBA" id="ARBA00022490"/>
    </source>
</evidence>
<dbReference type="OrthoDB" id="2504340at2759"/>
<dbReference type="GO" id="GO:0034475">
    <property type="term" value="P:U4 snRNA 3'-end processing"/>
    <property type="evidence" value="ECO:0007669"/>
    <property type="project" value="TreeGrafter"/>
</dbReference>
<dbReference type="PANTHER" id="PTHR11953">
    <property type="entry name" value="EXOSOME COMPLEX COMPONENT"/>
    <property type="match status" value="1"/>
</dbReference>
<proteinExistence type="inferred from homology"/>
<dbReference type="STRING" id="1054147.F4PMU2"/>
<evidence type="ECO:0000256" key="9">
    <source>
        <dbReference type="SAM" id="MobiDB-lite"/>
    </source>
</evidence>
<dbReference type="GO" id="GO:0000177">
    <property type="term" value="C:cytoplasmic exosome (RNase complex)"/>
    <property type="evidence" value="ECO:0007669"/>
    <property type="project" value="TreeGrafter"/>
</dbReference>
<dbReference type="Pfam" id="PF01138">
    <property type="entry name" value="RNase_PH"/>
    <property type="match status" value="1"/>
</dbReference>
<comment type="similarity">
    <text evidence="3">Belongs to the RNase PH family.</text>
</comment>
<comment type="subcellular location">
    <subcellularLocation>
        <location evidence="2">Cytoplasm</location>
    </subcellularLocation>
    <subcellularLocation>
        <location evidence="1">Nucleus</location>
    </subcellularLocation>
</comment>
<dbReference type="InterPro" id="IPR020568">
    <property type="entry name" value="Ribosomal_Su5_D2-typ_SF"/>
</dbReference>
<dbReference type="KEGG" id="dfa:DFA_05820"/>
<dbReference type="GO" id="GO:0003723">
    <property type="term" value="F:RNA binding"/>
    <property type="evidence" value="ECO:0007669"/>
    <property type="project" value="UniProtKB-KW"/>
</dbReference>
<evidence type="ECO:0000256" key="5">
    <source>
        <dbReference type="ARBA" id="ARBA00022552"/>
    </source>
</evidence>
<feature type="region of interest" description="Disordered" evidence="9">
    <location>
        <begin position="26"/>
        <end position="54"/>
    </location>
</feature>
<dbReference type="OMA" id="MCCVYGP"/>
<dbReference type="EMBL" id="GL883008">
    <property type="protein sequence ID" value="EGG23686.1"/>
    <property type="molecule type" value="Genomic_DNA"/>
</dbReference>
<dbReference type="InterPro" id="IPR001247">
    <property type="entry name" value="ExoRNase_PH_dom1"/>
</dbReference>
<dbReference type="Gene3D" id="3.30.230.70">
    <property type="entry name" value="GHMP Kinase, N-terminal domain"/>
    <property type="match status" value="1"/>
</dbReference>
<feature type="compositionally biased region" description="Polar residues" evidence="9">
    <location>
        <begin position="37"/>
        <end position="47"/>
    </location>
</feature>
<dbReference type="InterPro" id="IPR027408">
    <property type="entry name" value="PNPase/RNase_PH_dom_sf"/>
</dbReference>
<protein>
    <recommendedName>
        <fullName evidence="10">Exoribonuclease phosphorolytic domain-containing protein</fullName>
    </recommendedName>
</protein>
<evidence type="ECO:0000256" key="3">
    <source>
        <dbReference type="ARBA" id="ARBA00006678"/>
    </source>
</evidence>
<feature type="compositionally biased region" description="Low complexity" evidence="9">
    <location>
        <begin position="26"/>
        <end position="36"/>
    </location>
</feature>
<dbReference type="GO" id="GO:0071028">
    <property type="term" value="P:nuclear mRNA surveillance"/>
    <property type="evidence" value="ECO:0007669"/>
    <property type="project" value="TreeGrafter"/>
</dbReference>
<dbReference type="PANTHER" id="PTHR11953:SF2">
    <property type="entry name" value="EXOSOME COMPLEX COMPONENT MTR3"/>
    <property type="match status" value="1"/>
</dbReference>
<evidence type="ECO:0000313" key="12">
    <source>
        <dbReference type="Proteomes" id="UP000007797"/>
    </source>
</evidence>
<keyword evidence="6" id="KW-0271">Exosome</keyword>
<evidence type="ECO:0000259" key="10">
    <source>
        <dbReference type="Pfam" id="PF01138"/>
    </source>
</evidence>